<dbReference type="RefSeq" id="WP_139948274.1">
    <property type="nucleotide sequence ID" value="NZ_CP040899.1"/>
</dbReference>
<dbReference type="Pfam" id="PF00005">
    <property type="entry name" value="ABC_tran"/>
    <property type="match status" value="1"/>
</dbReference>
<organism evidence="12 13">
    <name type="scientific">Georgenia wutianyii</name>
    <dbReference type="NCBI Taxonomy" id="2585135"/>
    <lineage>
        <taxon>Bacteria</taxon>
        <taxon>Bacillati</taxon>
        <taxon>Actinomycetota</taxon>
        <taxon>Actinomycetes</taxon>
        <taxon>Micrococcales</taxon>
        <taxon>Bogoriellaceae</taxon>
        <taxon>Georgenia</taxon>
    </lineage>
</organism>
<keyword evidence="8" id="KW-0406">Ion transport</keyword>
<comment type="subcellular location">
    <subcellularLocation>
        <location evidence="1">Cell membrane</location>
        <topology evidence="1">Peripheral membrane protein</topology>
    </subcellularLocation>
</comment>
<accession>A0ABX5VPQ5</accession>
<reference evidence="12 13" key="1">
    <citation type="submission" date="2019-05" db="EMBL/GenBank/DDBJ databases">
        <title>Georgenia *** sp. nov., and Georgenia *** sp. nov., isolated from the intestinal contents of plateau pika (Ochotona curzoniae) in the Qinghai-Tibet plateau of China.</title>
        <authorList>
            <person name="Tian Z."/>
        </authorList>
    </citation>
    <scope>NUCLEOTIDE SEQUENCE [LARGE SCALE GENOMIC DNA]</scope>
    <source>
        <strain evidence="12 13">Z294</strain>
    </source>
</reference>
<proteinExistence type="predicted"/>
<dbReference type="SMART" id="SM00382">
    <property type="entry name" value="AAA"/>
    <property type="match status" value="1"/>
</dbReference>
<dbReference type="SUPFAM" id="SSF52540">
    <property type="entry name" value="P-loop containing nucleoside triphosphate hydrolases"/>
    <property type="match status" value="1"/>
</dbReference>
<keyword evidence="3" id="KW-1003">Cell membrane</keyword>
<keyword evidence="9" id="KW-0472">Membrane</keyword>
<evidence type="ECO:0000259" key="11">
    <source>
        <dbReference type="SMART" id="SM00382"/>
    </source>
</evidence>
<evidence type="ECO:0000256" key="9">
    <source>
        <dbReference type="ARBA" id="ARBA00023136"/>
    </source>
</evidence>
<evidence type="ECO:0000256" key="2">
    <source>
        <dbReference type="ARBA" id="ARBA00022448"/>
    </source>
</evidence>
<keyword evidence="5" id="KW-0547">Nucleotide-binding</keyword>
<keyword evidence="4" id="KW-0410">Iron transport</keyword>
<feature type="region of interest" description="Disordered" evidence="10">
    <location>
        <begin position="1"/>
        <end position="25"/>
    </location>
</feature>
<dbReference type="PANTHER" id="PTHR42771">
    <property type="entry name" value="IRON(3+)-HYDROXAMATE IMPORT ATP-BINDING PROTEIN FHUC"/>
    <property type="match status" value="1"/>
</dbReference>
<protein>
    <submittedName>
        <fullName evidence="12">AAA family ATPase</fullName>
    </submittedName>
</protein>
<gene>
    <name evidence="12" type="ORF">FE251_06265</name>
</gene>
<feature type="region of interest" description="Disordered" evidence="10">
    <location>
        <begin position="67"/>
        <end position="94"/>
    </location>
</feature>
<sequence>MNEDQPGGLRVERRPDAPVDPARWPDSVPAVAHVLEHGLDIPPGVTFLVGENGSGKSTVVEAVAEVRGIPPDGGSSDHHSGADRGRGTDRSDLGERLLAVRRGAGPRTRTGFFLRAETMHRFVTYLEDASRLDEEHEPGAHPLHRLSHGESFVEMLTSRWVRGAGTVLLDEPESALSFMTSLALLDVLAQLSAAGRHVLCATHSPLLTALPGARILQLDGEGMHEVAWADLDVVRHWRAFLDSPGRYLRHLQEPADG</sequence>
<evidence type="ECO:0000256" key="5">
    <source>
        <dbReference type="ARBA" id="ARBA00022741"/>
    </source>
</evidence>
<dbReference type="InterPro" id="IPR027417">
    <property type="entry name" value="P-loop_NTPase"/>
</dbReference>
<dbReference type="InterPro" id="IPR003439">
    <property type="entry name" value="ABC_transporter-like_ATP-bd"/>
</dbReference>
<dbReference type="EMBL" id="CP040899">
    <property type="protein sequence ID" value="QDB79019.1"/>
    <property type="molecule type" value="Genomic_DNA"/>
</dbReference>
<name>A0ABX5VPQ5_9MICO</name>
<evidence type="ECO:0000256" key="6">
    <source>
        <dbReference type="ARBA" id="ARBA00022840"/>
    </source>
</evidence>
<feature type="domain" description="AAA+ ATPase" evidence="11">
    <location>
        <begin position="42"/>
        <end position="222"/>
    </location>
</feature>
<evidence type="ECO:0000256" key="7">
    <source>
        <dbReference type="ARBA" id="ARBA00023004"/>
    </source>
</evidence>
<keyword evidence="7" id="KW-0408">Iron</keyword>
<evidence type="ECO:0000313" key="12">
    <source>
        <dbReference type="EMBL" id="QDB79019.1"/>
    </source>
</evidence>
<evidence type="ECO:0000256" key="10">
    <source>
        <dbReference type="SAM" id="MobiDB-lite"/>
    </source>
</evidence>
<evidence type="ECO:0000256" key="1">
    <source>
        <dbReference type="ARBA" id="ARBA00004202"/>
    </source>
</evidence>
<keyword evidence="13" id="KW-1185">Reference proteome</keyword>
<keyword evidence="2" id="KW-0813">Transport</keyword>
<evidence type="ECO:0000313" key="13">
    <source>
        <dbReference type="Proteomes" id="UP000313948"/>
    </source>
</evidence>
<dbReference type="InterPro" id="IPR051535">
    <property type="entry name" value="Siderophore_ABC-ATPase"/>
</dbReference>
<evidence type="ECO:0000256" key="3">
    <source>
        <dbReference type="ARBA" id="ARBA00022475"/>
    </source>
</evidence>
<keyword evidence="6" id="KW-0067">ATP-binding</keyword>
<evidence type="ECO:0000256" key="8">
    <source>
        <dbReference type="ARBA" id="ARBA00023065"/>
    </source>
</evidence>
<dbReference type="CDD" id="cd00267">
    <property type="entry name" value="ABC_ATPase"/>
    <property type="match status" value="1"/>
</dbReference>
<dbReference type="Proteomes" id="UP000313948">
    <property type="component" value="Chromosome"/>
</dbReference>
<dbReference type="InterPro" id="IPR003593">
    <property type="entry name" value="AAA+_ATPase"/>
</dbReference>
<feature type="compositionally biased region" description="Basic and acidic residues" evidence="10">
    <location>
        <begin position="75"/>
        <end position="94"/>
    </location>
</feature>
<evidence type="ECO:0000256" key="4">
    <source>
        <dbReference type="ARBA" id="ARBA00022496"/>
    </source>
</evidence>
<dbReference type="Gene3D" id="3.40.50.300">
    <property type="entry name" value="P-loop containing nucleotide triphosphate hydrolases"/>
    <property type="match status" value="2"/>
</dbReference>
<dbReference type="PANTHER" id="PTHR42771:SF2">
    <property type="entry name" value="IRON(3+)-HYDROXAMATE IMPORT ATP-BINDING PROTEIN FHUC"/>
    <property type="match status" value="1"/>
</dbReference>